<keyword evidence="5" id="KW-1185">Reference proteome</keyword>
<protein>
    <submittedName>
        <fullName evidence="4">PucR family transcriptional regulator</fullName>
    </submittedName>
</protein>
<evidence type="ECO:0000259" key="3">
    <source>
        <dbReference type="Pfam" id="PF17853"/>
    </source>
</evidence>
<reference evidence="4 5" key="1">
    <citation type="submission" date="2020-04" db="EMBL/GenBank/DDBJ databases">
        <authorList>
            <person name="Klaysubun C."/>
            <person name="Duangmal K."/>
            <person name="Lipun K."/>
        </authorList>
    </citation>
    <scope>NUCLEOTIDE SEQUENCE [LARGE SCALE GENOMIC DNA]</scope>
    <source>
        <strain evidence="4 5">K10HN5</strain>
    </source>
</reference>
<sequence length="493" mass="52723">MPQLDEVLRTPGLRLECLGGKPGATAVERVFVAENLLDLQACPAAAIAVLSTHVNEAVDSYRFDVALRLAATRGVAALVLADPTAPRPTSTSAATAERFGIAILRNVDPINIADLVCGLDMALRGSAELALRRTVVAVQRLTTDRDSEPETLVSEIAEIADAEIVLSDRPEGELAFPVGLSNDTQRWVLIRNGAAHARPELALIGRLLANSLGLAALAERRAQELPVRSRAELLAELLDSSARGRSELLRRARSLGLPIDGWHLVTRIELNDEKLPDSDEVAAYARREELGRVTLGVVRSSGTWHLARAERGLLLIQMSRSDPGSAAAADATRVVQRALDAAIAAFPDVELYCGVGSAHGGPTGLISSAAEARAAAGAVRARGRANTATAFDGLGLRRTLVEWYASQTARTAVDTVLAPLDKMGRSKAAAAIRTLQAYLDNHGSLSRAAIELHLHRNSVAYRVERIFAELDVDPDNPDDWLLLQLACRARALI</sequence>
<dbReference type="Gene3D" id="1.10.10.2840">
    <property type="entry name" value="PucR C-terminal helix-turn-helix domain"/>
    <property type="match status" value="1"/>
</dbReference>
<dbReference type="Pfam" id="PF13556">
    <property type="entry name" value="HTH_30"/>
    <property type="match status" value="1"/>
</dbReference>
<dbReference type="EMBL" id="JAAXLA010000045">
    <property type="protein sequence ID" value="NMH99945.1"/>
    <property type="molecule type" value="Genomic_DNA"/>
</dbReference>
<comment type="similarity">
    <text evidence="1">Belongs to the CdaR family.</text>
</comment>
<evidence type="ECO:0000313" key="5">
    <source>
        <dbReference type="Proteomes" id="UP000820669"/>
    </source>
</evidence>
<evidence type="ECO:0000313" key="4">
    <source>
        <dbReference type="EMBL" id="NMH99945.1"/>
    </source>
</evidence>
<dbReference type="Pfam" id="PF17853">
    <property type="entry name" value="GGDEF_2"/>
    <property type="match status" value="1"/>
</dbReference>
<proteinExistence type="inferred from homology"/>
<dbReference type="Proteomes" id="UP000820669">
    <property type="component" value="Unassembled WGS sequence"/>
</dbReference>
<dbReference type="InterPro" id="IPR042070">
    <property type="entry name" value="PucR_C-HTH_sf"/>
</dbReference>
<organism evidence="4 5">
    <name type="scientific">Pseudonocardia acidicola</name>
    <dbReference type="NCBI Taxonomy" id="2724939"/>
    <lineage>
        <taxon>Bacteria</taxon>
        <taxon>Bacillati</taxon>
        <taxon>Actinomycetota</taxon>
        <taxon>Actinomycetes</taxon>
        <taxon>Pseudonocardiales</taxon>
        <taxon>Pseudonocardiaceae</taxon>
        <taxon>Pseudonocardia</taxon>
    </lineage>
</organism>
<name>A0ABX1SFR9_9PSEU</name>
<accession>A0ABX1SFR9</accession>
<dbReference type="PANTHER" id="PTHR33744">
    <property type="entry name" value="CARBOHYDRATE DIACID REGULATOR"/>
    <property type="match status" value="1"/>
</dbReference>
<feature type="domain" description="PucR C-terminal helix-turn-helix" evidence="2">
    <location>
        <begin position="432"/>
        <end position="489"/>
    </location>
</feature>
<gene>
    <name evidence="4" type="ORF">HF526_21900</name>
</gene>
<dbReference type="InterPro" id="IPR025736">
    <property type="entry name" value="PucR_C-HTH_dom"/>
</dbReference>
<comment type="caution">
    <text evidence="4">The sequence shown here is derived from an EMBL/GenBank/DDBJ whole genome shotgun (WGS) entry which is preliminary data.</text>
</comment>
<dbReference type="PANTHER" id="PTHR33744:SF7">
    <property type="entry name" value="PUCR FAMILY TRANSCRIPTIONAL REGULATOR"/>
    <property type="match status" value="1"/>
</dbReference>
<evidence type="ECO:0000259" key="2">
    <source>
        <dbReference type="Pfam" id="PF13556"/>
    </source>
</evidence>
<dbReference type="InterPro" id="IPR041522">
    <property type="entry name" value="CdaR_GGDEF"/>
</dbReference>
<dbReference type="InterPro" id="IPR051448">
    <property type="entry name" value="CdaR-like_regulators"/>
</dbReference>
<dbReference type="RefSeq" id="WP_169383421.1">
    <property type="nucleotide sequence ID" value="NZ_JAAXLA010000045.1"/>
</dbReference>
<evidence type="ECO:0000256" key="1">
    <source>
        <dbReference type="ARBA" id="ARBA00006754"/>
    </source>
</evidence>
<feature type="domain" description="CdaR GGDEF-like" evidence="3">
    <location>
        <begin position="245"/>
        <end position="376"/>
    </location>
</feature>